<dbReference type="InterPro" id="IPR050109">
    <property type="entry name" value="HTH-type_TetR-like_transc_reg"/>
</dbReference>
<dbReference type="Gene3D" id="1.10.357.10">
    <property type="entry name" value="Tetracycline Repressor, domain 2"/>
    <property type="match status" value="1"/>
</dbReference>
<dbReference type="EMBL" id="JAUSVR010000001">
    <property type="protein sequence ID" value="MDQ0509297.1"/>
    <property type="molecule type" value="Genomic_DNA"/>
</dbReference>
<feature type="DNA-binding region" description="H-T-H motif" evidence="4">
    <location>
        <begin position="81"/>
        <end position="100"/>
    </location>
</feature>
<dbReference type="SUPFAM" id="SSF46689">
    <property type="entry name" value="Homeodomain-like"/>
    <property type="match status" value="1"/>
</dbReference>
<dbReference type="RefSeq" id="WP_306887989.1">
    <property type="nucleotide sequence ID" value="NZ_JAUSVR010000001.1"/>
</dbReference>
<protein>
    <submittedName>
        <fullName evidence="7">AcrR family transcriptional regulator</fullName>
    </submittedName>
</protein>
<dbReference type="PRINTS" id="PR00455">
    <property type="entry name" value="HTHTETR"/>
</dbReference>
<dbReference type="InterPro" id="IPR001647">
    <property type="entry name" value="HTH_TetR"/>
</dbReference>
<feature type="domain" description="HTH tetR-type" evidence="6">
    <location>
        <begin position="58"/>
        <end position="118"/>
    </location>
</feature>
<evidence type="ECO:0000313" key="8">
    <source>
        <dbReference type="Proteomes" id="UP001235094"/>
    </source>
</evidence>
<sequence length="253" mass="27837">MPIRDIPPNRSPVSPREVDSGEANSGEANSGKVDFGKADARDVAPVGARRRAERLEPAQRRRVILDAALAVFAESGFAAARMQDVAARAGIAKGTLYLYFEDKAALFEGLVRDAVDPVLGTMERELAAYPGSTRDFLTLLFRHLAQEAVHSPRRHIIRLMLGEGERFPALADFYYREVVARGLDLLRAINARALQRGEIMSDAGLRFPQLLVAPLLVAAVWEGLFQRTDPLDVSAMLDAHAEVVLRGLGWREP</sequence>
<name>A0ABU0LKV7_9HYPH</name>
<evidence type="ECO:0000259" key="6">
    <source>
        <dbReference type="PROSITE" id="PS50977"/>
    </source>
</evidence>
<dbReference type="InterPro" id="IPR009057">
    <property type="entry name" value="Homeodomain-like_sf"/>
</dbReference>
<accession>A0ABU0LKV7</accession>
<dbReference type="InterPro" id="IPR036271">
    <property type="entry name" value="Tet_transcr_reg_TetR-rel_C_sf"/>
</dbReference>
<dbReference type="InterPro" id="IPR011075">
    <property type="entry name" value="TetR_C"/>
</dbReference>
<dbReference type="Proteomes" id="UP001235094">
    <property type="component" value="Unassembled WGS sequence"/>
</dbReference>
<organism evidence="7 8">
    <name type="scientific">Ancylobacter amanitiformis</name>
    <dbReference type="NCBI Taxonomy" id="217069"/>
    <lineage>
        <taxon>Bacteria</taxon>
        <taxon>Pseudomonadati</taxon>
        <taxon>Pseudomonadota</taxon>
        <taxon>Alphaproteobacteria</taxon>
        <taxon>Hyphomicrobiales</taxon>
        <taxon>Xanthobacteraceae</taxon>
        <taxon>Ancylobacter</taxon>
    </lineage>
</organism>
<feature type="region of interest" description="Disordered" evidence="5">
    <location>
        <begin position="1"/>
        <end position="39"/>
    </location>
</feature>
<keyword evidence="8" id="KW-1185">Reference proteome</keyword>
<dbReference type="SUPFAM" id="SSF48498">
    <property type="entry name" value="Tetracyclin repressor-like, C-terminal domain"/>
    <property type="match status" value="1"/>
</dbReference>
<keyword evidence="2 4" id="KW-0238">DNA-binding</keyword>
<reference evidence="7 8" key="1">
    <citation type="submission" date="2023-07" db="EMBL/GenBank/DDBJ databases">
        <title>Genomic Encyclopedia of Type Strains, Phase IV (KMG-IV): sequencing the most valuable type-strain genomes for metagenomic binning, comparative biology and taxonomic classification.</title>
        <authorList>
            <person name="Goeker M."/>
        </authorList>
    </citation>
    <scope>NUCLEOTIDE SEQUENCE [LARGE SCALE GENOMIC DNA]</scope>
    <source>
        <strain evidence="7 8">DSM 15561</strain>
    </source>
</reference>
<dbReference type="Pfam" id="PF00440">
    <property type="entry name" value="TetR_N"/>
    <property type="match status" value="1"/>
</dbReference>
<dbReference type="PANTHER" id="PTHR30055:SF223">
    <property type="entry name" value="HTH-TYPE TRANSCRIPTIONAL REGULATOR UIDR"/>
    <property type="match status" value="1"/>
</dbReference>
<dbReference type="Pfam" id="PF16859">
    <property type="entry name" value="TetR_C_11"/>
    <property type="match status" value="1"/>
</dbReference>
<evidence type="ECO:0000313" key="7">
    <source>
        <dbReference type="EMBL" id="MDQ0509297.1"/>
    </source>
</evidence>
<evidence type="ECO:0000256" key="5">
    <source>
        <dbReference type="SAM" id="MobiDB-lite"/>
    </source>
</evidence>
<proteinExistence type="predicted"/>
<dbReference type="PROSITE" id="PS50977">
    <property type="entry name" value="HTH_TETR_2"/>
    <property type="match status" value="1"/>
</dbReference>
<evidence type="ECO:0000256" key="2">
    <source>
        <dbReference type="ARBA" id="ARBA00023125"/>
    </source>
</evidence>
<evidence type="ECO:0000256" key="1">
    <source>
        <dbReference type="ARBA" id="ARBA00023015"/>
    </source>
</evidence>
<keyword evidence="3" id="KW-0804">Transcription</keyword>
<comment type="caution">
    <text evidence="7">The sequence shown here is derived from an EMBL/GenBank/DDBJ whole genome shotgun (WGS) entry which is preliminary data.</text>
</comment>
<gene>
    <name evidence="7" type="ORF">QOZ99_000174</name>
</gene>
<evidence type="ECO:0000256" key="4">
    <source>
        <dbReference type="PROSITE-ProRule" id="PRU00335"/>
    </source>
</evidence>
<keyword evidence="1" id="KW-0805">Transcription regulation</keyword>
<dbReference type="PANTHER" id="PTHR30055">
    <property type="entry name" value="HTH-TYPE TRANSCRIPTIONAL REGULATOR RUTR"/>
    <property type="match status" value="1"/>
</dbReference>
<evidence type="ECO:0000256" key="3">
    <source>
        <dbReference type="ARBA" id="ARBA00023163"/>
    </source>
</evidence>